<protein>
    <submittedName>
        <fullName evidence="2">FRG domain-containing protein</fullName>
    </submittedName>
</protein>
<dbReference type="AlphaFoldDB" id="A0A411HK70"/>
<dbReference type="SMART" id="SM00901">
    <property type="entry name" value="FRG"/>
    <property type="match status" value="1"/>
</dbReference>
<proteinExistence type="predicted"/>
<name>A0A411HK70_9GAMM</name>
<sequence length="274" mass="31662">MAQEKFNPWHGSVASSIAEFHDRISMMAPRCNDRMLFRGQGVIANPLPRFHRMGVVKDGLPELEKLQIREFLARFSRGYAKDSESQAEWKILALLQHFGGFTRLLDWSHDCLVALWFAVESRRRDAHKDDEHAAVWVVIPLETDWVNSDDLTTNSPCKIDTVKFVEPYDVDMRVVSQGSFLSVHPFPRSPMDILTGFTSHWEKLRKLGRMFQIQIPAEFLDSVLKELVQLGIDKVSIYPERRPDIEHYVQMFNSQYSDAPEVIFETISKSVHVS</sequence>
<gene>
    <name evidence="2" type="ORF">ELE36_11580</name>
</gene>
<dbReference type="Proteomes" id="UP000291562">
    <property type="component" value="Chromosome"/>
</dbReference>
<dbReference type="InterPro" id="IPR014966">
    <property type="entry name" value="FRG-dom"/>
</dbReference>
<keyword evidence="3" id="KW-1185">Reference proteome</keyword>
<evidence type="ECO:0000313" key="3">
    <source>
        <dbReference type="Proteomes" id="UP000291562"/>
    </source>
</evidence>
<dbReference type="Pfam" id="PF08867">
    <property type="entry name" value="FRG"/>
    <property type="match status" value="1"/>
</dbReference>
<reference evidence="2 3" key="1">
    <citation type="submission" date="2019-01" db="EMBL/GenBank/DDBJ databases">
        <title>Pseudolysobacter antarctica gen. nov., sp. nov., isolated from Fildes Peninsula, Antarctica.</title>
        <authorList>
            <person name="Wei Z."/>
            <person name="Peng F."/>
        </authorList>
    </citation>
    <scope>NUCLEOTIDE SEQUENCE [LARGE SCALE GENOMIC DNA]</scope>
    <source>
        <strain evidence="2 3">AQ6-296</strain>
    </source>
</reference>
<feature type="domain" description="FRG" evidence="1">
    <location>
        <begin position="31"/>
        <end position="136"/>
    </location>
</feature>
<evidence type="ECO:0000313" key="2">
    <source>
        <dbReference type="EMBL" id="QBB70936.1"/>
    </source>
</evidence>
<dbReference type="RefSeq" id="WP_129833450.1">
    <property type="nucleotide sequence ID" value="NZ_CP035704.1"/>
</dbReference>
<dbReference type="OrthoDB" id="9816036at2"/>
<accession>A0A411HK70</accession>
<evidence type="ECO:0000259" key="1">
    <source>
        <dbReference type="SMART" id="SM00901"/>
    </source>
</evidence>
<organism evidence="2 3">
    <name type="scientific">Pseudolysobacter antarcticus</name>
    <dbReference type="NCBI Taxonomy" id="2511995"/>
    <lineage>
        <taxon>Bacteria</taxon>
        <taxon>Pseudomonadati</taxon>
        <taxon>Pseudomonadota</taxon>
        <taxon>Gammaproteobacteria</taxon>
        <taxon>Lysobacterales</taxon>
        <taxon>Rhodanobacteraceae</taxon>
        <taxon>Pseudolysobacter</taxon>
    </lineage>
</organism>
<dbReference type="EMBL" id="CP035704">
    <property type="protein sequence ID" value="QBB70936.1"/>
    <property type="molecule type" value="Genomic_DNA"/>
</dbReference>
<dbReference type="KEGG" id="xbc:ELE36_11580"/>